<organism evidence="11 12">
    <name type="scientific">Cladophialophora immunda</name>
    <dbReference type="NCBI Taxonomy" id="569365"/>
    <lineage>
        <taxon>Eukaryota</taxon>
        <taxon>Fungi</taxon>
        <taxon>Dikarya</taxon>
        <taxon>Ascomycota</taxon>
        <taxon>Pezizomycotina</taxon>
        <taxon>Eurotiomycetes</taxon>
        <taxon>Chaetothyriomycetidae</taxon>
        <taxon>Chaetothyriales</taxon>
        <taxon>Herpotrichiellaceae</taxon>
        <taxon>Cladophialophora</taxon>
    </lineage>
</organism>
<feature type="compositionally biased region" description="Polar residues" evidence="10">
    <location>
        <begin position="314"/>
        <end position="336"/>
    </location>
</feature>
<evidence type="ECO:0000256" key="8">
    <source>
        <dbReference type="ARBA" id="ARBA00023242"/>
    </source>
</evidence>
<dbReference type="InterPro" id="IPR013178">
    <property type="entry name" value="Histone_AcTrfase_Rtt109/CBP"/>
</dbReference>
<proteinExistence type="predicted"/>
<dbReference type="AlphaFoldDB" id="A0A0D1ZM59"/>
<dbReference type="InterPro" id="IPR016849">
    <property type="entry name" value="Rtt109"/>
</dbReference>
<evidence type="ECO:0000256" key="3">
    <source>
        <dbReference type="ARBA" id="ARBA00022679"/>
    </source>
</evidence>
<dbReference type="PANTHER" id="PTHR31571:SF2">
    <property type="entry name" value="HISTONE ACETYLTRANSFERASE RTT109"/>
    <property type="match status" value="1"/>
</dbReference>
<evidence type="ECO:0000256" key="9">
    <source>
        <dbReference type="ARBA" id="ARBA00048940"/>
    </source>
</evidence>
<evidence type="ECO:0000256" key="1">
    <source>
        <dbReference type="ARBA" id="ARBA00004123"/>
    </source>
</evidence>
<keyword evidence="4" id="KW-0227">DNA damage</keyword>
<keyword evidence="6" id="KW-0805">Transcription regulation</keyword>
<evidence type="ECO:0000313" key="11">
    <source>
        <dbReference type="EMBL" id="KIW29001.1"/>
    </source>
</evidence>
<sequence>MSEKPSLPSRLAAVLPLGLDLRAYHLSTPPTPVPTLFAPLKGHDEEATLCESHFLAVSSPEHEGRKEVLVYAIEILVFTTQSLVTLFVSKADSSGFSSRLNQQKGSPSAVAAITSTFIQFLLEPRLSSSRVVLSLFARSQNQYLFPGSSENAGKHILDDRQLIKWWCRVLDRVLRLPNDDLVATAHLLVPGCDRAETKAFFPPSSRADPSSDPKWVNSYPVDLLVADPSIPPRHVVPRLPDDPKARFLEDLDGDFIDEEGRWRSVKTLDQFWEMMSYRQECSAGRLVGFLWLVFSRSQANHPTLSQLEQTGQTENFARPPTHTSLVTPVNSQQYETGVTDPNAPTASDLKMIVEPNSPPSSSPIHPEPESKPLDQMQNTDRGAPAPEPAEKSMLPTIGETRGELVIGTTQYQALMDHLLQTDFAGEALAADATKSWVDKALELSMVASFGHPIHGRAAPVLVPSTAPDIVSSARVNMLTGVRKKRKVDVMDNSNTNSAGAAQVAAVTTTNTLSAGLVRKKPKS</sequence>
<dbReference type="STRING" id="569365.A0A0D1ZM59"/>
<dbReference type="SMART" id="SM01250">
    <property type="entry name" value="KAT11"/>
    <property type="match status" value="1"/>
</dbReference>
<feature type="region of interest" description="Disordered" evidence="10">
    <location>
        <begin position="314"/>
        <end position="393"/>
    </location>
</feature>
<dbReference type="Pfam" id="PF08214">
    <property type="entry name" value="HAT_KAT11"/>
    <property type="match status" value="1"/>
</dbReference>
<dbReference type="EMBL" id="KN847042">
    <property type="protein sequence ID" value="KIW29001.1"/>
    <property type="molecule type" value="Genomic_DNA"/>
</dbReference>
<keyword evidence="7" id="KW-0804">Transcription</keyword>
<evidence type="ECO:0000256" key="6">
    <source>
        <dbReference type="ARBA" id="ARBA00023015"/>
    </source>
</evidence>
<dbReference type="VEuPathDB" id="FungiDB:PV07_04849"/>
<keyword evidence="12" id="KW-1185">Reference proteome</keyword>
<evidence type="ECO:0000256" key="4">
    <source>
        <dbReference type="ARBA" id="ARBA00022763"/>
    </source>
</evidence>
<evidence type="ECO:0000313" key="12">
    <source>
        <dbReference type="Proteomes" id="UP000054466"/>
    </source>
</evidence>
<keyword evidence="5" id="KW-0007">Acetylation</keyword>
<name>A0A0D1ZM59_9EURO</name>
<dbReference type="Proteomes" id="UP000054466">
    <property type="component" value="Unassembled WGS sequence"/>
</dbReference>
<keyword evidence="3" id="KW-0808">Transferase</keyword>
<evidence type="ECO:0000256" key="5">
    <source>
        <dbReference type="ARBA" id="ARBA00022990"/>
    </source>
</evidence>
<comment type="catalytic activity">
    <reaction evidence="9">
        <text>L-lysyl-[histone] + acetyl-CoA = N(6)-acetyl-L-lysyl-[histone] + CoA + H(+)</text>
        <dbReference type="Rhea" id="RHEA:21992"/>
        <dbReference type="Rhea" id="RHEA-COMP:9845"/>
        <dbReference type="Rhea" id="RHEA-COMP:11338"/>
        <dbReference type="ChEBI" id="CHEBI:15378"/>
        <dbReference type="ChEBI" id="CHEBI:29969"/>
        <dbReference type="ChEBI" id="CHEBI:57287"/>
        <dbReference type="ChEBI" id="CHEBI:57288"/>
        <dbReference type="ChEBI" id="CHEBI:61930"/>
        <dbReference type="EC" id="2.3.1.48"/>
    </reaction>
    <physiologicalReaction direction="left-to-right" evidence="9">
        <dbReference type="Rhea" id="RHEA:21993"/>
    </physiologicalReaction>
</comment>
<dbReference type="InterPro" id="IPR051236">
    <property type="entry name" value="HAT_RTT109-like"/>
</dbReference>
<keyword evidence="8" id="KW-0539">Nucleus</keyword>
<dbReference type="GO" id="GO:0005634">
    <property type="term" value="C:nucleus"/>
    <property type="evidence" value="ECO:0007669"/>
    <property type="project" value="UniProtKB-SubCell"/>
</dbReference>
<protein>
    <recommendedName>
        <fullName evidence="2">histone acetyltransferase</fullName>
        <ecNumber evidence="2">2.3.1.48</ecNumber>
    </recommendedName>
</protein>
<dbReference type="GO" id="GO:0032931">
    <property type="term" value="F:histone H3K56 acetyltransferase activity"/>
    <property type="evidence" value="ECO:0007669"/>
    <property type="project" value="TreeGrafter"/>
</dbReference>
<accession>A0A0D1ZM59</accession>
<comment type="subcellular location">
    <subcellularLocation>
        <location evidence="1">Nucleus</location>
    </subcellularLocation>
</comment>
<dbReference type="PANTHER" id="PTHR31571">
    <property type="entry name" value="ALTERED INHERITANCE OF MITOCHONDRIA PROTEIN 6"/>
    <property type="match status" value="1"/>
</dbReference>
<dbReference type="OrthoDB" id="3361892at2759"/>
<dbReference type="PROSITE" id="PS51728">
    <property type="entry name" value="RTT109_HAT"/>
    <property type="match status" value="1"/>
</dbReference>
<evidence type="ECO:0000256" key="10">
    <source>
        <dbReference type="SAM" id="MobiDB-lite"/>
    </source>
</evidence>
<dbReference type="HOGENOM" id="CLU_511984_0_0_1"/>
<dbReference type="GO" id="GO:0006355">
    <property type="term" value="P:regulation of DNA-templated transcription"/>
    <property type="evidence" value="ECO:0007669"/>
    <property type="project" value="InterPro"/>
</dbReference>
<dbReference type="GO" id="GO:0006974">
    <property type="term" value="P:DNA damage response"/>
    <property type="evidence" value="ECO:0007669"/>
    <property type="project" value="UniProtKB-KW"/>
</dbReference>
<dbReference type="GeneID" id="27344043"/>
<gene>
    <name evidence="11" type="ORF">PV07_04849</name>
</gene>
<reference evidence="11 12" key="1">
    <citation type="submission" date="2015-01" db="EMBL/GenBank/DDBJ databases">
        <title>The Genome Sequence of Cladophialophora immunda CBS83496.</title>
        <authorList>
            <consortium name="The Broad Institute Genomics Platform"/>
            <person name="Cuomo C."/>
            <person name="de Hoog S."/>
            <person name="Gorbushina A."/>
            <person name="Stielow B."/>
            <person name="Teixiera M."/>
            <person name="Abouelleil A."/>
            <person name="Chapman S.B."/>
            <person name="Priest M."/>
            <person name="Young S.K."/>
            <person name="Wortman J."/>
            <person name="Nusbaum C."/>
            <person name="Birren B."/>
        </authorList>
    </citation>
    <scope>NUCLEOTIDE SEQUENCE [LARGE SCALE GENOMIC DNA]</scope>
    <source>
        <strain evidence="11 12">CBS 83496</strain>
    </source>
</reference>
<dbReference type="RefSeq" id="XP_016249217.1">
    <property type="nucleotide sequence ID" value="XM_016391698.1"/>
</dbReference>
<evidence type="ECO:0000256" key="2">
    <source>
        <dbReference type="ARBA" id="ARBA00013184"/>
    </source>
</evidence>
<dbReference type="EC" id="2.3.1.48" evidence="2"/>
<evidence type="ECO:0000256" key="7">
    <source>
        <dbReference type="ARBA" id="ARBA00023163"/>
    </source>
</evidence>